<dbReference type="Gene3D" id="1.10.3260.10">
    <property type="entry name" value="DNA ligase, ATP-dependent, N-terminal domain"/>
    <property type="match status" value="1"/>
</dbReference>
<dbReference type="GO" id="GO:0006281">
    <property type="term" value="P:DNA repair"/>
    <property type="evidence" value="ECO:0007669"/>
    <property type="project" value="InterPro"/>
</dbReference>
<proteinExistence type="predicted"/>
<accession>A0AA35PVR2</accession>
<evidence type="ECO:0000256" key="2">
    <source>
        <dbReference type="SAM" id="MobiDB-lite"/>
    </source>
</evidence>
<reference evidence="4" key="1">
    <citation type="submission" date="2023-01" db="EMBL/GenBank/DDBJ databases">
        <authorList>
            <person name="Piombo E."/>
        </authorList>
    </citation>
    <scope>NUCLEOTIDE SEQUENCE</scope>
</reference>
<dbReference type="Proteomes" id="UP001160390">
    <property type="component" value="Unassembled WGS sequence"/>
</dbReference>
<dbReference type="Gene3D" id="2.40.50.140">
    <property type="entry name" value="Nucleic acid-binding proteins"/>
    <property type="match status" value="1"/>
</dbReference>
<dbReference type="EMBL" id="CABFNP030000709">
    <property type="protein sequence ID" value="CAI6081884.1"/>
    <property type="molecule type" value="Genomic_DNA"/>
</dbReference>
<dbReference type="InterPro" id="IPR012308">
    <property type="entry name" value="DNA_ligase_ATP-dep_N"/>
</dbReference>
<name>A0AA35PVR2_9HYPO</name>
<gene>
    <name evidence="4" type="ORF">CCHLO57077_00019094</name>
</gene>
<feature type="compositionally biased region" description="Basic residues" evidence="2">
    <location>
        <begin position="350"/>
        <end position="359"/>
    </location>
</feature>
<evidence type="ECO:0000256" key="1">
    <source>
        <dbReference type="ARBA" id="ARBA00022598"/>
    </source>
</evidence>
<keyword evidence="5" id="KW-1185">Reference proteome</keyword>
<evidence type="ECO:0000313" key="4">
    <source>
        <dbReference type="EMBL" id="CAI6081884.1"/>
    </source>
</evidence>
<evidence type="ECO:0000313" key="5">
    <source>
        <dbReference type="Proteomes" id="UP001160390"/>
    </source>
</evidence>
<organism evidence="4 5">
    <name type="scientific">Clonostachys chloroleuca</name>
    <dbReference type="NCBI Taxonomy" id="1926264"/>
    <lineage>
        <taxon>Eukaryota</taxon>
        <taxon>Fungi</taxon>
        <taxon>Dikarya</taxon>
        <taxon>Ascomycota</taxon>
        <taxon>Pezizomycotina</taxon>
        <taxon>Sordariomycetes</taxon>
        <taxon>Hypocreomycetidae</taxon>
        <taxon>Hypocreales</taxon>
        <taxon>Bionectriaceae</taxon>
        <taxon>Clonostachys</taxon>
    </lineage>
</organism>
<dbReference type="GO" id="GO:0003910">
    <property type="term" value="F:DNA ligase (ATP) activity"/>
    <property type="evidence" value="ECO:0007669"/>
    <property type="project" value="InterPro"/>
</dbReference>
<dbReference type="Pfam" id="PF04675">
    <property type="entry name" value="DNA_ligase_A_N"/>
    <property type="match status" value="1"/>
</dbReference>
<feature type="domain" description="DNA ligase ATP-dependent N-terminal" evidence="3">
    <location>
        <begin position="4"/>
        <end position="190"/>
    </location>
</feature>
<feature type="region of interest" description="Disordered" evidence="2">
    <location>
        <begin position="350"/>
        <end position="377"/>
    </location>
</feature>
<protein>
    <recommendedName>
        <fullName evidence="3">DNA ligase ATP-dependent N-terminal domain-containing protein</fullName>
    </recommendedName>
</protein>
<dbReference type="GO" id="GO:0006310">
    <property type="term" value="P:DNA recombination"/>
    <property type="evidence" value="ECO:0007669"/>
    <property type="project" value="InterPro"/>
</dbReference>
<evidence type="ECO:0000259" key="3">
    <source>
        <dbReference type="Pfam" id="PF04675"/>
    </source>
</evidence>
<comment type="caution">
    <text evidence="4">The sequence shown here is derived from an EMBL/GenBank/DDBJ whole genome shotgun (WGS) entry which is preliminary data.</text>
</comment>
<dbReference type="InterPro" id="IPR036599">
    <property type="entry name" value="DNA_ligase_N_sf"/>
</dbReference>
<dbReference type="AlphaFoldDB" id="A0AA35PVR2"/>
<keyword evidence="1" id="KW-0436">Ligase</keyword>
<dbReference type="InterPro" id="IPR012340">
    <property type="entry name" value="NA-bd_OB-fold"/>
</dbReference>
<dbReference type="GO" id="GO:0003677">
    <property type="term" value="F:DNA binding"/>
    <property type="evidence" value="ECO:0007669"/>
    <property type="project" value="InterPro"/>
</dbReference>
<sequence length="377" mass="43701">MPFPFTLLCDLLNRLERNHKPSSVDRTREIHARTVVSWFNKHNEAIPRRGSEAIAFSSCLCAERGPDRVFSLPTRQLEKMIERAQCLGSSRMGDLQRWKANDGPDFASCVEHVMIITECEPRPGPNVLWTRLTRSSIRSLPPHHSYLTLKERIKDKYGQSIQRDSLLLRLFRRLRSSEVKWMIRMLSKNYSPAQVPEKLAMSEFHFLLPDLLRSQSTIHAAVDFLGASTIRCMPIQPAANTRDGLREAARWELKPQTIDRIGIHRPLPGRKLQPAELFKHPFMVEVGRWLRQARECGYFTLRFPRVLKVHEVRSFKDVVSFAELQEIATKCQGKPDDLQKEEESWLRRLRTSFRSPKRKMGPDNLAGSSILKRAKQD</sequence>